<dbReference type="EMBL" id="JAACFV010000034">
    <property type="protein sequence ID" value="KAF7510097.1"/>
    <property type="molecule type" value="Genomic_DNA"/>
</dbReference>
<name>A0A8H7ANE4_9EURO</name>
<accession>A0A8H7ANE4</accession>
<dbReference type="AlphaFoldDB" id="A0A8H7ANE4"/>
<gene>
    <name evidence="2" type="ORF">GJ744_007201</name>
</gene>
<protein>
    <recommendedName>
        <fullName evidence="4">LysM domain-containing protein</fullName>
    </recommendedName>
</protein>
<evidence type="ECO:0000313" key="2">
    <source>
        <dbReference type="EMBL" id="KAF7510097.1"/>
    </source>
</evidence>
<reference evidence="2" key="1">
    <citation type="submission" date="2020-02" db="EMBL/GenBank/DDBJ databases">
        <authorList>
            <person name="Palmer J.M."/>
        </authorList>
    </citation>
    <scope>NUCLEOTIDE SEQUENCE</scope>
    <source>
        <strain evidence="2">EPUS1.4</strain>
        <tissue evidence="2">Thallus</tissue>
    </source>
</reference>
<dbReference type="Proteomes" id="UP000606974">
    <property type="component" value="Unassembled WGS sequence"/>
</dbReference>
<feature type="chain" id="PRO_5034458844" description="LysM domain-containing protein" evidence="1">
    <location>
        <begin position="23"/>
        <end position="114"/>
    </location>
</feature>
<keyword evidence="3" id="KW-1185">Reference proteome</keyword>
<feature type="signal peptide" evidence="1">
    <location>
        <begin position="1"/>
        <end position="22"/>
    </location>
</feature>
<sequence>MIQALHYSLVLCFLCLTTFISAQSSTDSGHTGYSLSLEGEPNSVMYETASTSANASTTAPEPDGYLNASVQVVEIAAKINLDAQVLQLLQFNASMYLSINRVSLSIQSALRITP</sequence>
<comment type="caution">
    <text evidence="2">The sequence shown here is derived from an EMBL/GenBank/DDBJ whole genome shotgun (WGS) entry which is preliminary data.</text>
</comment>
<evidence type="ECO:0000313" key="3">
    <source>
        <dbReference type="Proteomes" id="UP000606974"/>
    </source>
</evidence>
<keyword evidence="1" id="KW-0732">Signal</keyword>
<proteinExistence type="predicted"/>
<evidence type="ECO:0000256" key="1">
    <source>
        <dbReference type="SAM" id="SignalP"/>
    </source>
</evidence>
<dbReference type="OrthoDB" id="4148174at2759"/>
<organism evidence="2 3">
    <name type="scientific">Endocarpon pusillum</name>
    <dbReference type="NCBI Taxonomy" id="364733"/>
    <lineage>
        <taxon>Eukaryota</taxon>
        <taxon>Fungi</taxon>
        <taxon>Dikarya</taxon>
        <taxon>Ascomycota</taxon>
        <taxon>Pezizomycotina</taxon>
        <taxon>Eurotiomycetes</taxon>
        <taxon>Chaetothyriomycetidae</taxon>
        <taxon>Verrucariales</taxon>
        <taxon>Verrucariaceae</taxon>
        <taxon>Endocarpon</taxon>
    </lineage>
</organism>
<evidence type="ECO:0008006" key="4">
    <source>
        <dbReference type="Google" id="ProtNLM"/>
    </source>
</evidence>